<name>A0A3B1DH28_9ZZZZ</name>
<dbReference type="EMBL" id="UOGK01000642">
    <property type="protein sequence ID" value="VAX42106.1"/>
    <property type="molecule type" value="Genomic_DNA"/>
</dbReference>
<accession>A0A3B1DH28</accession>
<organism evidence="1">
    <name type="scientific">hydrothermal vent metagenome</name>
    <dbReference type="NCBI Taxonomy" id="652676"/>
    <lineage>
        <taxon>unclassified sequences</taxon>
        <taxon>metagenomes</taxon>
        <taxon>ecological metagenomes</taxon>
    </lineage>
</organism>
<reference evidence="1" key="1">
    <citation type="submission" date="2018-06" db="EMBL/GenBank/DDBJ databases">
        <authorList>
            <person name="Zhirakovskaya E."/>
        </authorList>
    </citation>
    <scope>NUCLEOTIDE SEQUENCE</scope>
</reference>
<gene>
    <name evidence="1" type="ORF">MNBD_PLANCTO03-2013</name>
</gene>
<dbReference type="AlphaFoldDB" id="A0A3B1DH28"/>
<sequence>VSLEFEEVITGAQCAELYRSLFFCE</sequence>
<protein>
    <submittedName>
        <fullName evidence="1">Uncharacterized protein</fullName>
    </submittedName>
</protein>
<evidence type="ECO:0000313" key="1">
    <source>
        <dbReference type="EMBL" id="VAX42106.1"/>
    </source>
</evidence>
<feature type="non-terminal residue" evidence="1">
    <location>
        <position position="1"/>
    </location>
</feature>
<proteinExistence type="predicted"/>